<keyword evidence="5" id="KW-1185">Reference proteome</keyword>
<comment type="pathway">
    <text evidence="2">Amino-sugar metabolism; 1,6-anhydro-N-acetylmuramate degradation.</text>
</comment>
<dbReference type="OrthoDB" id="9763949at2"/>
<dbReference type="Proteomes" id="UP000773614">
    <property type="component" value="Unassembled WGS sequence"/>
</dbReference>
<dbReference type="EC" id="2.7.1.170" evidence="2"/>
<keyword evidence="2" id="KW-0067">ATP-binding</keyword>
<keyword evidence="1 2" id="KW-0119">Carbohydrate metabolism</keyword>
<evidence type="ECO:0000313" key="5">
    <source>
        <dbReference type="Proteomes" id="UP000773614"/>
    </source>
</evidence>
<dbReference type="Gene3D" id="3.30.420.40">
    <property type="match status" value="2"/>
</dbReference>
<evidence type="ECO:0000313" key="4">
    <source>
        <dbReference type="EMBL" id="MYZ47192.1"/>
    </source>
</evidence>
<dbReference type="GO" id="GO:0097175">
    <property type="term" value="P:1,6-anhydro-N-acetyl-beta-muramic acid catabolic process"/>
    <property type="evidence" value="ECO:0007669"/>
    <property type="project" value="UniProtKB-UniRule"/>
</dbReference>
<dbReference type="GO" id="GO:0016773">
    <property type="term" value="F:phosphotransferase activity, alcohol group as acceptor"/>
    <property type="evidence" value="ECO:0007669"/>
    <property type="project" value="UniProtKB-UniRule"/>
</dbReference>
<dbReference type="EMBL" id="SPKJ01000011">
    <property type="protein sequence ID" value="MYZ47192.1"/>
    <property type="molecule type" value="Genomic_DNA"/>
</dbReference>
<dbReference type="AlphaFoldDB" id="A0A964T3C8"/>
<dbReference type="GO" id="GO:0016301">
    <property type="term" value="F:kinase activity"/>
    <property type="evidence" value="ECO:0007669"/>
    <property type="project" value="UniProtKB-KW"/>
</dbReference>
<dbReference type="PANTHER" id="PTHR30605:SF0">
    <property type="entry name" value="ANHYDRO-N-ACETYLMURAMIC ACID KINASE"/>
    <property type="match status" value="1"/>
</dbReference>
<sequence length="367" mass="38033">MQTAIGLMSGTSLDGVDVALIATDGERIAELGPARTYPYSASDRACLKRALDAAPGATDRNDRPPELAEAERLVTDRHAEAVAAFLAESGRKGRVDIIGFHGQTVLHDPGRGLTIQIGDGQALADRTRIPVVWDMRAADVAAGGQGAPLVPVFHRALVARSGLAGPVVVANIGGVSNVTFVGGDGTLLAFDAGPGNALIDDWMLARTGEPVDRDGRVAAGGTPHEELVRLFLTDPFFALAPPKSLDRAHFDLAALGDLETADGAATLAHVTAAALAAATIHLPEPPRAWIVCGGGRRNPYLMRALGERLACPVSPAEAIGFDGDAVEAQAFGFLAVRAARGEPITFPQTTGVPRPMPGGVRSDPRPA</sequence>
<dbReference type="GO" id="GO:0005524">
    <property type="term" value="F:ATP binding"/>
    <property type="evidence" value="ECO:0007669"/>
    <property type="project" value="UniProtKB-UniRule"/>
</dbReference>
<dbReference type="GO" id="GO:0006040">
    <property type="term" value="P:amino sugar metabolic process"/>
    <property type="evidence" value="ECO:0007669"/>
    <property type="project" value="InterPro"/>
</dbReference>
<keyword evidence="2" id="KW-0547">Nucleotide-binding</keyword>
<reference evidence="4" key="1">
    <citation type="submission" date="2019-03" db="EMBL/GenBank/DDBJ databases">
        <title>Afifella sp. nov., isolated from activated sludge.</title>
        <authorList>
            <person name="Li Q."/>
            <person name="Liu Y."/>
        </authorList>
    </citation>
    <scope>NUCLEOTIDE SEQUENCE</scope>
    <source>
        <strain evidence="4">L72</strain>
    </source>
</reference>
<comment type="similarity">
    <text evidence="2">Belongs to the anhydro-N-acetylmuramic acid kinase family.</text>
</comment>
<dbReference type="InterPro" id="IPR043129">
    <property type="entry name" value="ATPase_NBD"/>
</dbReference>
<dbReference type="GO" id="GO:0009254">
    <property type="term" value="P:peptidoglycan turnover"/>
    <property type="evidence" value="ECO:0007669"/>
    <property type="project" value="UniProtKB-UniRule"/>
</dbReference>
<evidence type="ECO:0000256" key="2">
    <source>
        <dbReference type="HAMAP-Rule" id="MF_01270"/>
    </source>
</evidence>
<accession>A0A964T3C8</accession>
<dbReference type="NCBIfam" id="NF007141">
    <property type="entry name" value="PRK09585.1-5"/>
    <property type="match status" value="1"/>
</dbReference>
<feature type="binding site" evidence="2">
    <location>
        <begin position="10"/>
        <end position="17"/>
    </location>
    <ligand>
        <name>ATP</name>
        <dbReference type="ChEBI" id="CHEBI:30616"/>
    </ligand>
</feature>
<dbReference type="PANTHER" id="PTHR30605">
    <property type="entry name" value="ANHYDRO-N-ACETYLMURAMIC ACID KINASE"/>
    <property type="match status" value="1"/>
</dbReference>
<evidence type="ECO:0000256" key="3">
    <source>
        <dbReference type="SAM" id="MobiDB-lite"/>
    </source>
</evidence>
<dbReference type="Pfam" id="PF03702">
    <property type="entry name" value="AnmK"/>
    <property type="match status" value="1"/>
</dbReference>
<comment type="function">
    <text evidence="2">Catalyzes the specific phosphorylation of 1,6-anhydro-N-acetylmuramic acid (anhMurNAc) with the simultaneous cleavage of the 1,6-anhydro ring, generating MurNAc-6-P. Is required for the utilization of anhMurNAc either imported from the medium or derived from its own cell wall murein, and thus plays a role in cell wall recycling.</text>
</comment>
<keyword evidence="2 4" id="KW-0808">Transferase</keyword>
<comment type="catalytic activity">
    <reaction evidence="2">
        <text>1,6-anhydro-N-acetyl-beta-muramate + ATP + H2O = N-acetyl-D-muramate 6-phosphate + ADP + H(+)</text>
        <dbReference type="Rhea" id="RHEA:24952"/>
        <dbReference type="ChEBI" id="CHEBI:15377"/>
        <dbReference type="ChEBI" id="CHEBI:15378"/>
        <dbReference type="ChEBI" id="CHEBI:30616"/>
        <dbReference type="ChEBI" id="CHEBI:58690"/>
        <dbReference type="ChEBI" id="CHEBI:58722"/>
        <dbReference type="ChEBI" id="CHEBI:456216"/>
        <dbReference type="EC" id="2.7.1.170"/>
    </reaction>
</comment>
<dbReference type="SUPFAM" id="SSF53067">
    <property type="entry name" value="Actin-like ATPase domain"/>
    <property type="match status" value="1"/>
</dbReference>
<gene>
    <name evidence="2" type="primary">anmK</name>
    <name evidence="4" type="ORF">E4O86_05640</name>
</gene>
<comment type="caution">
    <text evidence="4">The sequence shown here is derived from an EMBL/GenBank/DDBJ whole genome shotgun (WGS) entry which is preliminary data.</text>
</comment>
<organism evidence="4 5">
    <name type="scientific">Propylenella binzhouense</name>
    <dbReference type="NCBI Taxonomy" id="2555902"/>
    <lineage>
        <taxon>Bacteria</taxon>
        <taxon>Pseudomonadati</taxon>
        <taxon>Pseudomonadota</taxon>
        <taxon>Alphaproteobacteria</taxon>
        <taxon>Hyphomicrobiales</taxon>
        <taxon>Propylenellaceae</taxon>
        <taxon>Propylenella</taxon>
    </lineage>
</organism>
<keyword evidence="2 4" id="KW-0418">Kinase</keyword>
<evidence type="ECO:0000256" key="1">
    <source>
        <dbReference type="ARBA" id="ARBA00023277"/>
    </source>
</evidence>
<dbReference type="HAMAP" id="MF_01270">
    <property type="entry name" value="AnhMurNAc_kinase"/>
    <property type="match status" value="1"/>
</dbReference>
<name>A0A964T3C8_9HYPH</name>
<dbReference type="InterPro" id="IPR005338">
    <property type="entry name" value="Anhydro_N_Ac-Mur_kinase"/>
</dbReference>
<comment type="pathway">
    <text evidence="2">Cell wall biogenesis; peptidoglycan recycling.</text>
</comment>
<dbReference type="RefSeq" id="WP_161139584.1">
    <property type="nucleotide sequence ID" value="NZ_SPKJ01000011.1"/>
</dbReference>
<protein>
    <recommendedName>
        <fullName evidence="2">Anhydro-N-acetylmuramic acid kinase</fullName>
        <ecNumber evidence="2">2.7.1.170</ecNumber>
    </recommendedName>
    <alternativeName>
        <fullName evidence="2">AnhMurNAc kinase</fullName>
    </alternativeName>
</protein>
<proteinExistence type="inferred from homology"/>
<feature type="region of interest" description="Disordered" evidence="3">
    <location>
        <begin position="345"/>
        <end position="367"/>
    </location>
</feature>